<dbReference type="InterPro" id="IPR027051">
    <property type="entry name" value="XdhC_Rossmann_dom"/>
</dbReference>
<dbReference type="InterPro" id="IPR052698">
    <property type="entry name" value="MoCofactor_Util/Proc"/>
</dbReference>
<dbReference type="PANTHER" id="PTHR30388">
    <property type="entry name" value="ALDEHYDE OXIDOREDUCTASE MOLYBDENUM COFACTOR ASSEMBLY PROTEIN"/>
    <property type="match status" value="1"/>
</dbReference>
<dbReference type="InterPro" id="IPR003777">
    <property type="entry name" value="XdhC_CoxI"/>
</dbReference>
<feature type="domain" description="XdhC Rossmann" evidence="2">
    <location>
        <begin position="212"/>
        <end position="358"/>
    </location>
</feature>
<organism evidence="3 4">
    <name type="scientific">Tersicoccus phoenicis</name>
    <dbReference type="NCBI Taxonomy" id="554083"/>
    <lineage>
        <taxon>Bacteria</taxon>
        <taxon>Bacillati</taxon>
        <taxon>Actinomycetota</taxon>
        <taxon>Actinomycetes</taxon>
        <taxon>Micrococcales</taxon>
        <taxon>Micrococcaceae</taxon>
        <taxon>Tersicoccus</taxon>
    </lineage>
</organism>
<feature type="domain" description="XdhC- CoxI" evidence="1">
    <location>
        <begin position="17"/>
        <end position="77"/>
    </location>
</feature>
<dbReference type="STRING" id="554083.BKD30_13120"/>
<dbReference type="Pfam" id="PF13478">
    <property type="entry name" value="XdhC_C"/>
    <property type="match status" value="1"/>
</dbReference>
<dbReference type="Gene3D" id="3.40.50.720">
    <property type="entry name" value="NAD(P)-binding Rossmann-like Domain"/>
    <property type="match status" value="1"/>
</dbReference>
<evidence type="ECO:0008006" key="5">
    <source>
        <dbReference type="Google" id="ProtNLM"/>
    </source>
</evidence>
<proteinExistence type="predicted"/>
<evidence type="ECO:0000313" key="4">
    <source>
        <dbReference type="Proteomes" id="UP000187085"/>
    </source>
</evidence>
<sequence>MLERINDLLAQVTVPADWAVATVVSVTGSVPREPGSTMFVHRDGTTIGSLSGGCVEAAVVDAALTALTTDRAELVGFGDADGTGFDVALTCGGELTVLVQPLNQLAGVLPGLRAIAERSPDGALDGALDDAISLVRALPGSTVPLPGPFLVRDGDALPTVRVPGLPERATGDLAAALRSGVTTTVPVFGPPEAGCPELGRLLVESRRSAARLLIYGANDHAAALARLARPLGWQVTVCDTRPVFATARRHPDAHDIVVQSPVDHLEAEAAAGRVDGRTAVVVLGHDPRFDLAVLDRALRLGLAYVGAMGSRTTDGRRRQDLLAGGLPAHLLASLHSPIGLDLGARTPPEVAVSVLAEIIAVTRRPDRRPAAHQLRDTTGPVHATPAFVSAAGREDRFSWT</sequence>
<comment type="caution">
    <text evidence="3">The sequence shown here is derived from an EMBL/GenBank/DDBJ whole genome shotgun (WGS) entry which is preliminary data.</text>
</comment>
<dbReference type="OrthoDB" id="9815497at2"/>
<evidence type="ECO:0000259" key="2">
    <source>
        <dbReference type="Pfam" id="PF13478"/>
    </source>
</evidence>
<name>A0A1R1L759_9MICC</name>
<gene>
    <name evidence="3" type="ORF">BKD30_13120</name>
</gene>
<protein>
    <recommendedName>
        <fullName evidence="5">Xanthine dehydrogenase</fullName>
    </recommendedName>
</protein>
<dbReference type="Proteomes" id="UP000187085">
    <property type="component" value="Unassembled WGS sequence"/>
</dbReference>
<dbReference type="PANTHER" id="PTHR30388:SF4">
    <property type="entry name" value="MOLYBDENUM COFACTOR INSERTION CHAPERONE PAOD"/>
    <property type="match status" value="1"/>
</dbReference>
<evidence type="ECO:0000313" key="3">
    <source>
        <dbReference type="EMBL" id="OMH23364.1"/>
    </source>
</evidence>
<dbReference type="AlphaFoldDB" id="A0A1R1L759"/>
<dbReference type="RefSeq" id="WP_076705413.1">
    <property type="nucleotide sequence ID" value="NZ_MRDE01000076.1"/>
</dbReference>
<dbReference type="EMBL" id="MRDE01000076">
    <property type="protein sequence ID" value="OMH23364.1"/>
    <property type="molecule type" value="Genomic_DNA"/>
</dbReference>
<evidence type="ECO:0000259" key="1">
    <source>
        <dbReference type="Pfam" id="PF02625"/>
    </source>
</evidence>
<keyword evidence="4" id="KW-1185">Reference proteome</keyword>
<reference evidence="3 4" key="1">
    <citation type="submission" date="2016-12" db="EMBL/GenBank/DDBJ databases">
        <title>Draft genome of Tersicoccus phoenicis 1P05MA.</title>
        <authorList>
            <person name="Nakajima Y."/>
            <person name="Yoshizawa S."/>
            <person name="Nakamura K."/>
            <person name="Ogura Y."/>
            <person name="Hayashi T."/>
            <person name="Kogure K."/>
        </authorList>
    </citation>
    <scope>NUCLEOTIDE SEQUENCE [LARGE SCALE GENOMIC DNA]</scope>
    <source>
        <strain evidence="3 4">1p05MA</strain>
    </source>
</reference>
<accession>A0A1R1L759</accession>
<dbReference type="Pfam" id="PF02625">
    <property type="entry name" value="XdhC_CoxI"/>
    <property type="match status" value="1"/>
</dbReference>